<name>A0A166EIH8_9AGAM</name>
<protein>
    <submittedName>
        <fullName evidence="2">Uncharacterized protein</fullName>
    </submittedName>
</protein>
<evidence type="ECO:0000313" key="2">
    <source>
        <dbReference type="EMBL" id="KZP15799.1"/>
    </source>
</evidence>
<feature type="region of interest" description="Disordered" evidence="1">
    <location>
        <begin position="154"/>
        <end position="175"/>
    </location>
</feature>
<feature type="region of interest" description="Disordered" evidence="1">
    <location>
        <begin position="1"/>
        <end position="90"/>
    </location>
</feature>
<dbReference type="AlphaFoldDB" id="A0A166EIH8"/>
<evidence type="ECO:0000256" key="1">
    <source>
        <dbReference type="SAM" id="MobiDB-lite"/>
    </source>
</evidence>
<dbReference type="Proteomes" id="UP000076532">
    <property type="component" value="Unassembled WGS sequence"/>
</dbReference>
<sequence length="269" mass="28811">MGGQNETANLSIAESDGNVATAPTNVIDDVEDTNTDVSTLEMPEQARSIDAAEGAHTGANQDRRETDTEVTPPVVASALDPIHAAEEGQSTSVAPVYRNFSPAAPVEDQLGTTNPTAPTDTVHPDVPPNVINEGASYTVHVHKSLTRYQDEIEASNRDTPASADHVSLPNDATEDINPRIQSPVASTSNDVIVINASRALPARRRPQPTTEYCTMKHRGRRAAHKSVTPEIETDTDEDMEDELTDDEDADYDGYDFNEHPDGGSGGLTV</sequence>
<accession>A0A166EIH8</accession>
<feature type="compositionally biased region" description="Polar residues" evidence="1">
    <location>
        <begin position="110"/>
        <end position="119"/>
    </location>
</feature>
<dbReference type="EMBL" id="KV417600">
    <property type="protein sequence ID" value="KZP15799.1"/>
    <property type="molecule type" value="Genomic_DNA"/>
</dbReference>
<feature type="region of interest" description="Disordered" evidence="1">
    <location>
        <begin position="105"/>
        <end position="125"/>
    </location>
</feature>
<gene>
    <name evidence="2" type="ORF">FIBSPDRAFT_895474</name>
</gene>
<reference evidence="2 3" key="1">
    <citation type="journal article" date="2016" name="Mol. Biol. Evol.">
        <title>Comparative Genomics of Early-Diverging Mushroom-Forming Fungi Provides Insights into the Origins of Lignocellulose Decay Capabilities.</title>
        <authorList>
            <person name="Nagy L.G."/>
            <person name="Riley R."/>
            <person name="Tritt A."/>
            <person name="Adam C."/>
            <person name="Daum C."/>
            <person name="Floudas D."/>
            <person name="Sun H."/>
            <person name="Yadav J.S."/>
            <person name="Pangilinan J."/>
            <person name="Larsson K.H."/>
            <person name="Matsuura K."/>
            <person name="Barry K."/>
            <person name="Labutti K."/>
            <person name="Kuo R."/>
            <person name="Ohm R.A."/>
            <person name="Bhattacharya S.S."/>
            <person name="Shirouzu T."/>
            <person name="Yoshinaga Y."/>
            <person name="Martin F.M."/>
            <person name="Grigoriev I.V."/>
            <person name="Hibbett D.S."/>
        </authorList>
    </citation>
    <scope>NUCLEOTIDE SEQUENCE [LARGE SCALE GENOMIC DNA]</scope>
    <source>
        <strain evidence="2 3">CBS 109695</strain>
    </source>
</reference>
<feature type="compositionally biased region" description="Acidic residues" evidence="1">
    <location>
        <begin position="231"/>
        <end position="255"/>
    </location>
</feature>
<organism evidence="2 3">
    <name type="scientific">Athelia psychrophila</name>
    <dbReference type="NCBI Taxonomy" id="1759441"/>
    <lineage>
        <taxon>Eukaryota</taxon>
        <taxon>Fungi</taxon>
        <taxon>Dikarya</taxon>
        <taxon>Basidiomycota</taxon>
        <taxon>Agaricomycotina</taxon>
        <taxon>Agaricomycetes</taxon>
        <taxon>Agaricomycetidae</taxon>
        <taxon>Atheliales</taxon>
        <taxon>Atheliaceae</taxon>
        <taxon>Athelia</taxon>
    </lineage>
</organism>
<feature type="compositionally biased region" description="Polar residues" evidence="1">
    <location>
        <begin position="1"/>
        <end position="12"/>
    </location>
</feature>
<evidence type="ECO:0000313" key="3">
    <source>
        <dbReference type="Proteomes" id="UP000076532"/>
    </source>
</evidence>
<keyword evidence="3" id="KW-1185">Reference proteome</keyword>
<feature type="region of interest" description="Disordered" evidence="1">
    <location>
        <begin position="216"/>
        <end position="269"/>
    </location>
</feature>
<proteinExistence type="predicted"/>